<sequence length="302" mass="33253">MPNTEPSQPQRVGIGALLRRLQESFPDLTASKVRFLEDQGLVRPHRTASGYRKYSEADIERLTTVLNLQQERYLPLRVIRERLDRGEDPARGAERQQPPSAPGRDGHDDAARELPTPQSAARYSLRELAARSGADIPLLRELLTHGLVVEHSGAFDEHALTVAVAAVKLGGYGIEPRHLRVLRGASERVVALVDGSVSPLRTRRDPETRRTAVQRAREIASLCLSVMSAVVHTQVDDTVRSLQPPQEQDPQERHPREQVSHHESAHVQSRSAGASRSQTSYTHPAAARAPQGRGAESPGGTR</sequence>
<dbReference type="SMART" id="SM00422">
    <property type="entry name" value="HTH_MERR"/>
    <property type="match status" value="1"/>
</dbReference>
<dbReference type="PROSITE" id="PS50937">
    <property type="entry name" value="HTH_MERR_2"/>
    <property type="match status" value="1"/>
</dbReference>
<evidence type="ECO:0000256" key="1">
    <source>
        <dbReference type="ARBA" id="ARBA00023125"/>
    </source>
</evidence>
<feature type="compositionally biased region" description="Polar residues" evidence="2">
    <location>
        <begin position="266"/>
        <end position="282"/>
    </location>
</feature>
<dbReference type="Gene3D" id="1.10.1660.10">
    <property type="match status" value="1"/>
</dbReference>
<feature type="domain" description="HTH merR-type" evidence="3">
    <location>
        <begin position="27"/>
        <end position="85"/>
    </location>
</feature>
<name>B2GK10_KOCRD</name>
<dbReference type="RefSeq" id="WP_012398576.1">
    <property type="nucleotide sequence ID" value="NC_010617.1"/>
</dbReference>
<dbReference type="InterPro" id="IPR009061">
    <property type="entry name" value="DNA-bd_dom_put_sf"/>
</dbReference>
<dbReference type="GO" id="GO:0003700">
    <property type="term" value="F:DNA-binding transcription factor activity"/>
    <property type="evidence" value="ECO:0007669"/>
    <property type="project" value="InterPro"/>
</dbReference>
<dbReference type="HOGENOM" id="CLU_053650_0_0_11"/>
<organism evidence="4 5">
    <name type="scientific">Kocuria rhizophila (strain ATCC 9341 / DSM 348 / NBRC 103217 / DC2201)</name>
    <dbReference type="NCBI Taxonomy" id="378753"/>
    <lineage>
        <taxon>Bacteria</taxon>
        <taxon>Bacillati</taxon>
        <taxon>Actinomycetota</taxon>
        <taxon>Actinomycetes</taxon>
        <taxon>Micrococcales</taxon>
        <taxon>Micrococcaceae</taxon>
        <taxon>Kocuria</taxon>
    </lineage>
</organism>
<dbReference type="InterPro" id="IPR000551">
    <property type="entry name" value="MerR-type_HTH_dom"/>
</dbReference>
<dbReference type="PANTHER" id="PTHR30204:SF89">
    <property type="entry name" value="HTH MERR-TYPE DOMAIN-CONTAINING PROTEIN"/>
    <property type="match status" value="1"/>
</dbReference>
<gene>
    <name evidence="4" type="ordered locus">KRH_15080</name>
</gene>
<accession>B2GK10</accession>
<evidence type="ECO:0000313" key="5">
    <source>
        <dbReference type="Proteomes" id="UP000008838"/>
    </source>
</evidence>
<feature type="compositionally biased region" description="Basic and acidic residues" evidence="2">
    <location>
        <begin position="250"/>
        <end position="265"/>
    </location>
</feature>
<feature type="compositionally biased region" description="Basic and acidic residues" evidence="2">
    <location>
        <begin position="85"/>
        <end position="94"/>
    </location>
</feature>
<dbReference type="Proteomes" id="UP000008838">
    <property type="component" value="Chromosome"/>
</dbReference>
<feature type="compositionally biased region" description="Low complexity" evidence="2">
    <location>
        <begin position="284"/>
        <end position="295"/>
    </location>
</feature>
<feature type="region of interest" description="Disordered" evidence="2">
    <location>
        <begin position="85"/>
        <end position="121"/>
    </location>
</feature>
<dbReference type="KEGG" id="krh:KRH_15080"/>
<feature type="region of interest" description="Disordered" evidence="2">
    <location>
        <begin position="242"/>
        <end position="302"/>
    </location>
</feature>
<proteinExistence type="predicted"/>
<dbReference type="InterPro" id="IPR047057">
    <property type="entry name" value="MerR_fam"/>
</dbReference>
<evidence type="ECO:0000256" key="2">
    <source>
        <dbReference type="SAM" id="MobiDB-lite"/>
    </source>
</evidence>
<dbReference type="STRING" id="378753.KRH_15080"/>
<keyword evidence="1" id="KW-0238">DNA-binding</keyword>
<dbReference type="SUPFAM" id="SSF46955">
    <property type="entry name" value="Putative DNA-binding domain"/>
    <property type="match status" value="1"/>
</dbReference>
<dbReference type="CDD" id="cd00592">
    <property type="entry name" value="HTH_MerR-like"/>
    <property type="match status" value="1"/>
</dbReference>
<dbReference type="AlphaFoldDB" id="B2GK10"/>
<protein>
    <submittedName>
        <fullName evidence="4">Putative MerR family transcriptional regulator</fullName>
    </submittedName>
</protein>
<dbReference type="EMBL" id="AP009152">
    <property type="protein sequence ID" value="BAG29855.1"/>
    <property type="molecule type" value="Genomic_DNA"/>
</dbReference>
<evidence type="ECO:0000313" key="4">
    <source>
        <dbReference type="EMBL" id="BAG29855.1"/>
    </source>
</evidence>
<dbReference type="PANTHER" id="PTHR30204">
    <property type="entry name" value="REDOX-CYCLING DRUG-SENSING TRANSCRIPTIONAL ACTIVATOR SOXR"/>
    <property type="match status" value="1"/>
</dbReference>
<dbReference type="GO" id="GO:0003677">
    <property type="term" value="F:DNA binding"/>
    <property type="evidence" value="ECO:0007669"/>
    <property type="project" value="UniProtKB-KW"/>
</dbReference>
<dbReference type="Pfam" id="PF13411">
    <property type="entry name" value="MerR_1"/>
    <property type="match status" value="1"/>
</dbReference>
<reference evidence="4 5" key="1">
    <citation type="journal article" date="2008" name="J. Bacteriol.">
        <title>Complete genome sequence of the soil actinomycete Kocuria rhizophila.</title>
        <authorList>
            <person name="Takarada H."/>
            <person name="Sekine M."/>
            <person name="Kosugi H."/>
            <person name="Matsuo Y."/>
            <person name="Fujisawa T."/>
            <person name="Omata S."/>
            <person name="Kishi E."/>
            <person name="Shimizu A."/>
            <person name="Tsukatani N."/>
            <person name="Tanikawa S."/>
            <person name="Fujita N."/>
            <person name="Harayama S."/>
        </authorList>
    </citation>
    <scope>NUCLEOTIDE SEQUENCE [LARGE SCALE GENOMIC DNA]</scope>
    <source>
        <strain evidence="5">ATCC 9341 / DSM 348 / NBRC 103217 / DC2201</strain>
    </source>
</reference>
<evidence type="ECO:0000259" key="3">
    <source>
        <dbReference type="PROSITE" id="PS50937"/>
    </source>
</evidence>
<dbReference type="eggNOG" id="COG0789">
    <property type="taxonomic scope" value="Bacteria"/>
</dbReference>
<keyword evidence="5" id="KW-1185">Reference proteome</keyword>